<accession>A0A4R6VQY0</accession>
<dbReference type="OrthoDB" id="9783727at2"/>
<feature type="domain" description="DUF6194" evidence="1">
    <location>
        <begin position="4"/>
        <end position="134"/>
    </location>
</feature>
<keyword evidence="3" id="KW-1185">Reference proteome</keyword>
<comment type="caution">
    <text evidence="2">The sequence shown here is derived from an EMBL/GenBank/DDBJ whole genome shotgun (WGS) entry which is preliminary data.</text>
</comment>
<dbReference type="InterPro" id="IPR045676">
    <property type="entry name" value="DUF6194"/>
</dbReference>
<dbReference type="Pfam" id="PF19694">
    <property type="entry name" value="DUF6194"/>
    <property type="match status" value="1"/>
</dbReference>
<reference evidence="2 3" key="1">
    <citation type="submission" date="2019-03" db="EMBL/GenBank/DDBJ databases">
        <title>Genomic Encyclopedia of Type Strains, Phase IV (KMG-IV): sequencing the most valuable type-strain genomes for metagenomic binning, comparative biology and taxonomic classification.</title>
        <authorList>
            <person name="Goeker M."/>
        </authorList>
    </citation>
    <scope>NUCLEOTIDE SEQUENCE [LARGE SCALE GENOMIC DNA]</scope>
    <source>
        <strain evidence="2 3">DSM 45775</strain>
    </source>
</reference>
<evidence type="ECO:0000259" key="1">
    <source>
        <dbReference type="Pfam" id="PF19694"/>
    </source>
</evidence>
<evidence type="ECO:0000313" key="2">
    <source>
        <dbReference type="EMBL" id="TDQ64840.1"/>
    </source>
</evidence>
<organism evidence="2 3">
    <name type="scientific">Actinomycetospora succinea</name>
    <dbReference type="NCBI Taxonomy" id="663603"/>
    <lineage>
        <taxon>Bacteria</taxon>
        <taxon>Bacillati</taxon>
        <taxon>Actinomycetota</taxon>
        <taxon>Actinomycetes</taxon>
        <taxon>Pseudonocardiales</taxon>
        <taxon>Pseudonocardiaceae</taxon>
        <taxon>Actinomycetospora</taxon>
    </lineage>
</organism>
<gene>
    <name evidence="2" type="ORF">EV188_10188</name>
</gene>
<dbReference type="EMBL" id="SNYO01000001">
    <property type="protein sequence ID" value="TDQ64840.1"/>
    <property type="molecule type" value="Genomic_DNA"/>
</dbReference>
<name>A0A4R6VQY0_9PSEU</name>
<dbReference type="Proteomes" id="UP000295705">
    <property type="component" value="Unassembled WGS sequence"/>
</dbReference>
<proteinExistence type="predicted"/>
<dbReference type="RefSeq" id="WP_133824294.1">
    <property type="nucleotide sequence ID" value="NZ_BAABHR010000015.1"/>
</dbReference>
<sequence length="144" mass="15909">MDLEIVTAALRFPDTLVIEADGDVYAICDPDGTYEERPRHGFATIVTSDAHDTASDLDRPGVYRLNLGLPRERAEEVVDASAEHDLTALDVLMPHPVYGAYGFVCVLNPDRTWPQVQGLIDEAHAHAAAREGARRPRRTSSRED</sequence>
<protein>
    <recommendedName>
        <fullName evidence="1">DUF6194 domain-containing protein</fullName>
    </recommendedName>
</protein>
<evidence type="ECO:0000313" key="3">
    <source>
        <dbReference type="Proteomes" id="UP000295705"/>
    </source>
</evidence>
<dbReference type="AlphaFoldDB" id="A0A4R6VQY0"/>